<dbReference type="SUPFAM" id="SSF48208">
    <property type="entry name" value="Six-hairpin glycosidases"/>
    <property type="match status" value="1"/>
</dbReference>
<dbReference type="InterPro" id="IPR005198">
    <property type="entry name" value="Glyco_hydro_76"/>
</dbReference>
<dbReference type="RefSeq" id="WP_262095328.1">
    <property type="nucleotide sequence ID" value="NZ_JAOEGN010000001.1"/>
</dbReference>
<accession>A0ABT2PUK3</accession>
<dbReference type="GO" id="GO:0016787">
    <property type="term" value="F:hydrolase activity"/>
    <property type="evidence" value="ECO:0007669"/>
    <property type="project" value="UniProtKB-KW"/>
</dbReference>
<evidence type="ECO:0000313" key="1">
    <source>
        <dbReference type="EMBL" id="MCU0104116.1"/>
    </source>
</evidence>
<dbReference type="PANTHER" id="PTHR47791:SF4">
    <property type="entry name" value="(PUTATIVE SECRETED PROTEIN)-RELATED"/>
    <property type="match status" value="1"/>
</dbReference>
<protein>
    <submittedName>
        <fullName evidence="1">Glycoside hydrolase family 76 protein</fullName>
    </submittedName>
</protein>
<keyword evidence="1" id="KW-0378">Hydrolase</keyword>
<dbReference type="PROSITE" id="PS51257">
    <property type="entry name" value="PROKAR_LIPOPROTEIN"/>
    <property type="match status" value="1"/>
</dbReference>
<dbReference type="InterPro" id="IPR008928">
    <property type="entry name" value="6-hairpin_glycosidase_sf"/>
</dbReference>
<dbReference type="EMBL" id="JAOEGN010000001">
    <property type="protein sequence ID" value="MCU0104116.1"/>
    <property type="molecule type" value="Genomic_DNA"/>
</dbReference>
<proteinExistence type="predicted"/>
<reference evidence="2" key="1">
    <citation type="submission" date="2023-07" db="EMBL/GenBank/DDBJ databases">
        <title>Novel Mycoplasma species identified in domestic and wild animals.</title>
        <authorList>
            <person name="Volokhov D.V."/>
            <person name="Furtak V.A."/>
            <person name="Zagorodnyaya T.A."/>
        </authorList>
    </citation>
    <scope>NUCLEOTIDE SEQUENCE [LARGE SCALE GENOMIC DNA]</scope>
    <source>
        <strain evidence="2">92-19</strain>
    </source>
</reference>
<evidence type="ECO:0000313" key="2">
    <source>
        <dbReference type="Proteomes" id="UP001209076"/>
    </source>
</evidence>
<dbReference type="PANTHER" id="PTHR47791">
    <property type="entry name" value="MEIOTICALLY UP-REGULATED GENE 191 PROTEIN"/>
    <property type="match status" value="1"/>
</dbReference>
<dbReference type="Proteomes" id="UP001209076">
    <property type="component" value="Unassembled WGS sequence"/>
</dbReference>
<organism evidence="1 2">
    <name type="scientific">Paracholeplasma vituli</name>
    <dbReference type="NCBI Taxonomy" id="69473"/>
    <lineage>
        <taxon>Bacteria</taxon>
        <taxon>Bacillati</taxon>
        <taxon>Mycoplasmatota</taxon>
        <taxon>Mollicutes</taxon>
        <taxon>Acholeplasmatales</taxon>
        <taxon>Acholeplasmataceae</taxon>
        <taxon>Paracholeplasma</taxon>
    </lineage>
</organism>
<name>A0ABT2PUK3_9MOLU</name>
<dbReference type="Pfam" id="PF03663">
    <property type="entry name" value="Glyco_hydro_76"/>
    <property type="match status" value="1"/>
</dbReference>
<comment type="caution">
    <text evidence="1">The sequence shown here is derived from an EMBL/GenBank/DDBJ whole genome shotgun (WGS) entry which is preliminary data.</text>
</comment>
<keyword evidence="2" id="KW-1185">Reference proteome</keyword>
<gene>
    <name evidence="1" type="ORF">N7603_00380</name>
</gene>
<dbReference type="Gene3D" id="1.50.10.20">
    <property type="match status" value="1"/>
</dbReference>
<dbReference type="InterPro" id="IPR053169">
    <property type="entry name" value="MUG_Protein"/>
</dbReference>
<sequence>MRKTLILSFLTLVALIITGCKKEPKVVITNAYYDHALDQMNLIYEHFYYENANTFSGFSPQDPDPNSNFKGGASLWGYGGMLTAISAGALVDPSNEVIKGYADLLVEGLSNYRYPIKQLYYTSNIRGGEPYYDDNAWIVLGLYELGKTYNDETYINHSRELLDYVMSGESPDGGVFWKETVVSRNTCSTAPAIIAALLHYQNNPEQELLEFAIRNYNWTVATLKDPVDHVYWDNTTMDEFGVEHIEKTKWTYNSGTMIWASVLLYEITEEAKYLTEAERTATGALAFFYRGTQGVYNYPTSPWFNMYLLRGFIELAKSKEDGTVDYMINTFVTSMNNAILKGKDDRGLILRSWGSGNSVATDKFLDLLDASATTEILFLIAYYQINLKVES</sequence>